<reference evidence="15" key="1">
    <citation type="submission" date="2019-05" db="EMBL/GenBank/DDBJ databases">
        <title>Complete genome sequencing of Absiella argi strain JCM 30884.</title>
        <authorList>
            <person name="Sakamoto M."/>
            <person name="Murakami T."/>
            <person name="Mori H."/>
        </authorList>
    </citation>
    <scope>NUCLEOTIDE SEQUENCE [LARGE SCALE GENOMIC DNA]</scope>
    <source>
        <strain evidence="15">JCM 30884</strain>
    </source>
</reference>
<feature type="binding site" description="M2 metal binding site" evidence="13">
    <location>
        <position position="135"/>
    </location>
    <ligand>
        <name>Fe(2+)</name>
        <dbReference type="ChEBI" id="CHEBI:29033"/>
    </ligand>
</feature>
<evidence type="ECO:0000313" key="15">
    <source>
        <dbReference type="Proteomes" id="UP000464754"/>
    </source>
</evidence>
<dbReference type="GO" id="GO:0005385">
    <property type="term" value="F:zinc ion transmembrane transporter activity"/>
    <property type="evidence" value="ECO:0007669"/>
    <property type="project" value="UniProtKB-UniRule"/>
</dbReference>
<dbReference type="Pfam" id="PF02535">
    <property type="entry name" value="Zip"/>
    <property type="match status" value="1"/>
</dbReference>
<dbReference type="InterPro" id="IPR023498">
    <property type="entry name" value="Zn_transptr_ZupT"/>
</dbReference>
<feature type="transmembrane region" description="Helical" evidence="13">
    <location>
        <begin position="244"/>
        <end position="263"/>
    </location>
</feature>
<evidence type="ECO:0000256" key="2">
    <source>
        <dbReference type="ARBA" id="ARBA00009703"/>
    </source>
</evidence>
<feature type="binding site" description="M2 metal binding site" evidence="13">
    <location>
        <position position="193"/>
    </location>
    <ligand>
        <name>Fe(2+)</name>
        <dbReference type="ChEBI" id="CHEBI:29033"/>
    </ligand>
</feature>
<dbReference type="GO" id="GO:0046872">
    <property type="term" value="F:metal ion binding"/>
    <property type="evidence" value="ECO:0007669"/>
    <property type="project" value="UniProtKB-KW"/>
</dbReference>
<evidence type="ECO:0000256" key="3">
    <source>
        <dbReference type="ARBA" id="ARBA00022448"/>
    </source>
</evidence>
<feature type="binding site" description="M2 metal binding site" evidence="13">
    <location>
        <position position="161"/>
    </location>
    <ligand>
        <name>Fe(2+)</name>
        <dbReference type="ChEBI" id="CHEBI:29033"/>
    </ligand>
</feature>
<comment type="subcellular location">
    <subcellularLocation>
        <location evidence="1 13">Cell membrane</location>
        <topology evidence="1 13">Multi-pass membrane protein</topology>
    </subcellularLocation>
</comment>
<evidence type="ECO:0000313" key="14">
    <source>
        <dbReference type="EMBL" id="BBK23450.1"/>
    </source>
</evidence>
<evidence type="ECO:0000256" key="5">
    <source>
        <dbReference type="ARBA" id="ARBA00022692"/>
    </source>
</evidence>
<dbReference type="HAMAP" id="MF_00548">
    <property type="entry name" value="ZupT"/>
    <property type="match status" value="1"/>
</dbReference>
<evidence type="ECO:0000256" key="9">
    <source>
        <dbReference type="ARBA" id="ARBA00022989"/>
    </source>
</evidence>
<gene>
    <name evidence="13 14" type="primary">zupT</name>
    <name evidence="14" type="ORF">Aargi30884_23530</name>
</gene>
<dbReference type="EMBL" id="AP019695">
    <property type="protein sequence ID" value="BBK23450.1"/>
    <property type="molecule type" value="Genomic_DNA"/>
</dbReference>
<dbReference type="NCBIfam" id="NF003243">
    <property type="entry name" value="PRK04201.1"/>
    <property type="match status" value="1"/>
</dbReference>
<feature type="transmembrane region" description="Helical" evidence="13">
    <location>
        <begin position="185"/>
        <end position="208"/>
    </location>
</feature>
<name>A0A6N4TK83_9FIRM</name>
<keyword evidence="12 13" id="KW-0472">Membrane</keyword>
<keyword evidence="10" id="KW-0408">Iron</keyword>
<evidence type="ECO:0000256" key="13">
    <source>
        <dbReference type="HAMAP-Rule" id="MF_00548"/>
    </source>
</evidence>
<keyword evidence="9 13" id="KW-1133">Transmembrane helix</keyword>
<evidence type="ECO:0000256" key="1">
    <source>
        <dbReference type="ARBA" id="ARBA00004651"/>
    </source>
</evidence>
<comment type="similarity">
    <text evidence="2 13">Belongs to the ZIP transporter (TC 2.A.5) family. ZupT subfamily.</text>
</comment>
<keyword evidence="5 13" id="KW-0812">Transmembrane</keyword>
<evidence type="ECO:0000256" key="4">
    <source>
        <dbReference type="ARBA" id="ARBA00022475"/>
    </source>
</evidence>
<organism evidence="14 15">
    <name type="scientific">Amedibacterium intestinale</name>
    <dbReference type="NCBI Taxonomy" id="2583452"/>
    <lineage>
        <taxon>Bacteria</taxon>
        <taxon>Bacillati</taxon>
        <taxon>Bacillota</taxon>
        <taxon>Erysipelotrichia</taxon>
        <taxon>Erysipelotrichales</taxon>
        <taxon>Erysipelotrichaceae</taxon>
        <taxon>Amedibacterium</taxon>
    </lineage>
</organism>
<keyword evidence="4 13" id="KW-1003">Cell membrane</keyword>
<keyword evidence="8 13" id="KW-0864">Zinc transport</keyword>
<feature type="binding site" description="M2 metal binding site" evidence="13">
    <location>
        <position position="132"/>
    </location>
    <ligand>
        <name>Fe(2+)</name>
        <dbReference type="ChEBI" id="CHEBI:29033"/>
    </ligand>
</feature>
<accession>A0A6N4TK83</accession>
<keyword evidence="15" id="KW-1185">Reference proteome</keyword>
<dbReference type="AlphaFoldDB" id="A0A6N4TK83"/>
<dbReference type="PANTHER" id="PTHR11040:SF205">
    <property type="entry name" value="ZINC TRANSPORTER ZUPT"/>
    <property type="match status" value="1"/>
</dbReference>
<protein>
    <recommendedName>
        <fullName evidence="13">Zinc transporter ZupT</fullName>
    </recommendedName>
</protein>
<evidence type="ECO:0000256" key="11">
    <source>
        <dbReference type="ARBA" id="ARBA00023065"/>
    </source>
</evidence>
<keyword evidence="6" id="KW-0479">Metal-binding</keyword>
<proteinExistence type="inferred from homology"/>
<dbReference type="PANTHER" id="PTHR11040">
    <property type="entry name" value="ZINC/IRON TRANSPORTER"/>
    <property type="match status" value="1"/>
</dbReference>
<feature type="transmembrane region" description="Helical" evidence="13">
    <location>
        <begin position="74"/>
        <end position="95"/>
    </location>
</feature>
<feature type="transmembrane region" description="Helical" evidence="13">
    <location>
        <begin position="116"/>
        <end position="134"/>
    </location>
</feature>
<keyword evidence="11 13" id="KW-0406">Ion transport</keyword>
<comment type="catalytic activity">
    <reaction evidence="13">
        <text>Zn(2+)(in) = Zn(2+)(out)</text>
        <dbReference type="Rhea" id="RHEA:29351"/>
        <dbReference type="ChEBI" id="CHEBI:29105"/>
    </reaction>
</comment>
<feature type="binding site" description="M2 metal binding site" evidence="13">
    <location>
        <position position="164"/>
    </location>
    <ligand>
        <name>Fe(2+)</name>
        <dbReference type="ChEBI" id="CHEBI:29033"/>
    </ligand>
</feature>
<dbReference type="RefSeq" id="WP_118277745.1">
    <property type="nucleotide sequence ID" value="NZ_AP019695.1"/>
</dbReference>
<evidence type="ECO:0000256" key="8">
    <source>
        <dbReference type="ARBA" id="ARBA00022906"/>
    </source>
</evidence>
<comment type="function">
    <text evidence="13">Mediates zinc uptake. May also transport other divalent cations.</text>
</comment>
<evidence type="ECO:0000256" key="12">
    <source>
        <dbReference type="ARBA" id="ARBA00023136"/>
    </source>
</evidence>
<keyword evidence="3 13" id="KW-0813">Transport</keyword>
<evidence type="ECO:0000256" key="10">
    <source>
        <dbReference type="ARBA" id="ARBA00023004"/>
    </source>
</evidence>
<dbReference type="Proteomes" id="UP000464754">
    <property type="component" value="Chromosome"/>
</dbReference>
<feature type="binding site" description="M1 metal binding site" evidence="13">
    <location>
        <position position="135"/>
    </location>
    <ligand>
        <name>Zn(2+)</name>
        <dbReference type="ChEBI" id="CHEBI:29105"/>
    </ligand>
</feature>
<dbReference type="InterPro" id="IPR003689">
    <property type="entry name" value="ZIP"/>
</dbReference>
<feature type="transmembrane region" description="Helical" evidence="13">
    <location>
        <begin position="6"/>
        <end position="29"/>
    </location>
</feature>
<dbReference type="KEGG" id="aarg:Aargi30884_23530"/>
<keyword evidence="7 13" id="KW-0862">Zinc</keyword>
<feature type="binding site" description="M1 metal binding site" evidence="13">
    <location>
        <position position="164"/>
    </location>
    <ligand>
        <name>Zn(2+)</name>
        <dbReference type="ChEBI" id="CHEBI:29105"/>
    </ligand>
</feature>
<dbReference type="GO" id="GO:0005886">
    <property type="term" value="C:plasma membrane"/>
    <property type="evidence" value="ECO:0007669"/>
    <property type="project" value="UniProtKB-SubCell"/>
</dbReference>
<sequence>MDNSIILAFFVTLLAGLSTGIGSCIAFLTKHTNKRFLSISLGFSAGVMIYVSMIEIFVKSKDLLTLQLGQKMGSFITVVSFFGGMLFIALIDKIIPEEENPHEVKSVEDIDKKSKKLMRMGIVSAIAIGIHNFPEGLATFVSALQDASIAIPIVIAIALHNIPEGIAVSVPIYHATGSKSKAFRYSFLSGLAEPLGAFIGYMLLMPIMNDTVSGILFGFVAGIMVFISFDELLPAAKEYGNHHLSLYGLISGMIVMAVSLLLFL</sequence>
<feature type="transmembrane region" description="Helical" evidence="13">
    <location>
        <begin position="214"/>
        <end position="232"/>
    </location>
</feature>
<feature type="transmembrane region" description="Helical" evidence="13">
    <location>
        <begin position="36"/>
        <end position="54"/>
    </location>
</feature>
<feature type="binding site" description="M1 metal binding site" evidence="13">
    <location>
        <position position="160"/>
    </location>
    <ligand>
        <name>Zn(2+)</name>
        <dbReference type="ChEBI" id="CHEBI:29105"/>
    </ligand>
</feature>
<evidence type="ECO:0000256" key="7">
    <source>
        <dbReference type="ARBA" id="ARBA00022833"/>
    </source>
</evidence>
<evidence type="ECO:0000256" key="6">
    <source>
        <dbReference type="ARBA" id="ARBA00022723"/>
    </source>
</evidence>